<dbReference type="eggNOG" id="ENOG502SMI8">
    <property type="taxonomic scope" value="Eukaryota"/>
</dbReference>
<evidence type="ECO:0000313" key="4">
    <source>
        <dbReference type="Proteomes" id="UP000007431"/>
    </source>
</evidence>
<evidence type="ECO:0000256" key="2">
    <source>
        <dbReference type="SAM" id="Phobius"/>
    </source>
</evidence>
<dbReference type="VEuPathDB" id="FungiDB:SCHCODRAFT_02675287"/>
<sequence length="788" mass="83535">MASPSPSKGGLRSRMGTMLRRTSSVFSKDKEGSRSSSPVPGSSRRSLGSSRRSSASQESLRKLDTKAQPPAAAPEHHQPSPIAESPAREAASLTAEPTAPAAAHGPSPLANAIAAESSQSVGAASSVGQPILTDGAGPGGFTEEPEGMSTLGSHDGHAPSHHEAQPVEPAVEAPKEPEPAPAPAAEPTRQDASTSPIQAAPQTPVPAPALEVPAPQPQVITPETSPGYFEIPVSAVTQPGPTLSSTSMDDDINEADIVIGQAPQKQVEVTRPSSPAAGADNATDAWKAAADANSPLAQDEAQAKSPAPYGDPFTDPDAHDYEVVEPAGMPIPQHENGNGYHVEAASPVQVPVPQSAAPPTETQPLLAGGAASLYGEPSFAQHEWIRYTLPDPGSTAYYVHPGRAITTDIDLTLPENLAAVQAFLTSTHRQRDGAEMWLVRKEEQGSDAARKHDKHDKRRSSDHGFKLLWVDHGRRRCLTQESYSRGDKDAEARYWAFMEAHPAHTTLPTNARNEAIEALMWIYSDNVIPEQPGTRASAPFSREECQSILRVLRDQTHEEFGDSIIQIRLIARIMRRVAQWRAHGGAGIPQHSSVADVAISMVSALCLGLPYLFLANDRSHAVNALRDLEGSFSHVVSLSPAVYLAGACTCIMGAVVLSASVTLLSLPGLDSVARVAGFVAALVSAFSMVSAVVALVRFQSDLTTVSLGEGMIVLSRRHVLMSVPVALLIYSVIALVVALVVYAFRGAVVNPSMHIERHFGSYTTWSTLAVLGGLLGMLTMSFMSLRRY</sequence>
<keyword evidence="2" id="KW-0472">Membrane</keyword>
<feature type="transmembrane region" description="Helical" evidence="2">
    <location>
        <begin position="719"/>
        <end position="744"/>
    </location>
</feature>
<proteinExistence type="predicted"/>
<feature type="compositionally biased region" description="Basic and acidic residues" evidence="1">
    <location>
        <begin position="154"/>
        <end position="165"/>
    </location>
</feature>
<feature type="transmembrane region" description="Helical" evidence="2">
    <location>
        <begin position="675"/>
        <end position="698"/>
    </location>
</feature>
<dbReference type="STRING" id="578458.D8PK98"/>
<feature type="compositionally biased region" description="Low complexity" evidence="1">
    <location>
        <begin position="34"/>
        <end position="58"/>
    </location>
</feature>
<feature type="transmembrane region" description="Helical" evidence="2">
    <location>
        <begin position="635"/>
        <end position="663"/>
    </location>
</feature>
<evidence type="ECO:0000256" key="1">
    <source>
        <dbReference type="SAM" id="MobiDB-lite"/>
    </source>
</evidence>
<dbReference type="HOGENOM" id="CLU_356080_0_0_1"/>
<dbReference type="AlphaFoldDB" id="D8PK98"/>
<dbReference type="Proteomes" id="UP000007431">
    <property type="component" value="Unassembled WGS sequence"/>
</dbReference>
<dbReference type="EMBL" id="GL377302">
    <property type="protein sequence ID" value="EFJ02643.1"/>
    <property type="molecule type" value="Genomic_DNA"/>
</dbReference>
<feature type="region of interest" description="Disordered" evidence="1">
    <location>
        <begin position="260"/>
        <end position="316"/>
    </location>
</feature>
<feature type="region of interest" description="Disordered" evidence="1">
    <location>
        <begin position="1"/>
        <end position="226"/>
    </location>
</feature>
<organism evidence="4">
    <name type="scientific">Schizophyllum commune (strain H4-8 / FGSC 9210)</name>
    <name type="common">Split gill fungus</name>
    <dbReference type="NCBI Taxonomy" id="578458"/>
    <lineage>
        <taxon>Eukaryota</taxon>
        <taxon>Fungi</taxon>
        <taxon>Dikarya</taxon>
        <taxon>Basidiomycota</taxon>
        <taxon>Agaricomycotina</taxon>
        <taxon>Agaricomycetes</taxon>
        <taxon>Agaricomycetidae</taxon>
        <taxon>Agaricales</taxon>
        <taxon>Schizophyllaceae</taxon>
        <taxon>Schizophyllum</taxon>
    </lineage>
</organism>
<keyword evidence="2" id="KW-1133">Transmembrane helix</keyword>
<feature type="transmembrane region" description="Helical" evidence="2">
    <location>
        <begin position="597"/>
        <end position="614"/>
    </location>
</feature>
<feature type="transmembrane region" description="Helical" evidence="2">
    <location>
        <begin position="764"/>
        <end position="785"/>
    </location>
</feature>
<keyword evidence="2" id="KW-0812">Transmembrane</keyword>
<protein>
    <submittedName>
        <fullName evidence="3">Expressed protein</fullName>
    </submittedName>
</protein>
<keyword evidence="4" id="KW-1185">Reference proteome</keyword>
<dbReference type="OMA" id="MDERMPL"/>
<reference evidence="3 4" key="1">
    <citation type="journal article" date="2010" name="Nat. Biotechnol.">
        <title>Genome sequence of the model mushroom Schizophyllum commune.</title>
        <authorList>
            <person name="Ohm R.A."/>
            <person name="de Jong J.F."/>
            <person name="Lugones L.G."/>
            <person name="Aerts A."/>
            <person name="Kothe E."/>
            <person name="Stajich J.E."/>
            <person name="de Vries R.P."/>
            <person name="Record E."/>
            <person name="Levasseur A."/>
            <person name="Baker S.E."/>
            <person name="Bartholomew K.A."/>
            <person name="Coutinho P.M."/>
            <person name="Erdmann S."/>
            <person name="Fowler T.J."/>
            <person name="Gathman A.C."/>
            <person name="Lombard V."/>
            <person name="Henrissat B."/>
            <person name="Knabe N."/>
            <person name="Kuees U."/>
            <person name="Lilly W.W."/>
            <person name="Lindquist E."/>
            <person name="Lucas S."/>
            <person name="Magnuson J.K."/>
            <person name="Piumi F."/>
            <person name="Raudaskoski M."/>
            <person name="Salamov A."/>
            <person name="Schmutz J."/>
            <person name="Schwarze F.W.M.R."/>
            <person name="vanKuyk P.A."/>
            <person name="Horton J.S."/>
            <person name="Grigoriev I.V."/>
            <person name="Woesten H.A.B."/>
        </authorList>
    </citation>
    <scope>NUCLEOTIDE SEQUENCE [LARGE SCALE GENOMIC DNA]</scope>
    <source>
        <strain evidence="4">H4-8 / FGSC 9210</strain>
    </source>
</reference>
<dbReference type="InParanoid" id="D8PK98"/>
<feature type="compositionally biased region" description="Low complexity" evidence="1">
    <location>
        <begin position="196"/>
        <end position="219"/>
    </location>
</feature>
<feature type="compositionally biased region" description="Low complexity" evidence="1">
    <location>
        <begin position="276"/>
        <end position="292"/>
    </location>
</feature>
<feature type="compositionally biased region" description="Low complexity" evidence="1">
    <location>
        <begin position="117"/>
        <end position="129"/>
    </location>
</feature>
<name>D8PK98_SCHCM</name>
<accession>D8PK98</accession>
<evidence type="ECO:0000313" key="3">
    <source>
        <dbReference type="EMBL" id="EFJ02643.1"/>
    </source>
</evidence>
<gene>
    <name evidence="3" type="ORF">SCHCODRAFT_255695</name>
</gene>